<feature type="region of interest" description="Disordered" evidence="6">
    <location>
        <begin position="110"/>
        <end position="142"/>
    </location>
</feature>
<dbReference type="GO" id="GO:0005634">
    <property type="term" value="C:nucleus"/>
    <property type="evidence" value="ECO:0007669"/>
    <property type="project" value="TreeGrafter"/>
</dbReference>
<evidence type="ECO:0000256" key="3">
    <source>
        <dbReference type="ARBA" id="ARBA00022884"/>
    </source>
</evidence>
<dbReference type="AlphaFoldDB" id="E0VHX4"/>
<reference evidence="8" key="1">
    <citation type="submission" date="2007-04" db="EMBL/GenBank/DDBJ databases">
        <title>Annotation of Pediculus humanus corporis strain USDA.</title>
        <authorList>
            <person name="Kirkness E."/>
            <person name="Hannick L."/>
            <person name="Hass B."/>
            <person name="Bruggner R."/>
            <person name="Lawson D."/>
            <person name="Bidwell S."/>
            <person name="Joardar V."/>
            <person name="Caler E."/>
            <person name="Walenz B."/>
            <person name="Inman J."/>
            <person name="Schobel S."/>
            <person name="Galinsky K."/>
            <person name="Amedeo P."/>
            <person name="Strausberg R."/>
        </authorList>
    </citation>
    <scope>NUCLEOTIDE SEQUENCE</scope>
    <source>
        <strain evidence="8">USDA</strain>
    </source>
</reference>
<accession>E0VHX4</accession>
<dbReference type="InParanoid" id="E0VHX4"/>
<dbReference type="PROSITE" id="PS50832">
    <property type="entry name" value="S1_IF1_TYPE"/>
    <property type="match status" value="1"/>
</dbReference>
<dbReference type="VEuPathDB" id="VectorBase:PHUM216970"/>
<evidence type="ECO:0000256" key="4">
    <source>
        <dbReference type="ARBA" id="ARBA00031998"/>
    </source>
</evidence>
<dbReference type="PANTHER" id="PTHR21641:SF0">
    <property type="entry name" value="RNA-BINDING PROTEIN EIF1AD-RELATED"/>
    <property type="match status" value="1"/>
</dbReference>
<dbReference type="GO" id="GO:0003743">
    <property type="term" value="F:translation initiation factor activity"/>
    <property type="evidence" value="ECO:0007669"/>
    <property type="project" value="UniProtKB-UniRule"/>
</dbReference>
<evidence type="ECO:0000256" key="6">
    <source>
        <dbReference type="SAM" id="MobiDB-lite"/>
    </source>
</evidence>
<dbReference type="Proteomes" id="UP000009046">
    <property type="component" value="Unassembled WGS sequence"/>
</dbReference>
<dbReference type="OMA" id="PNRMQAP"/>
<keyword evidence="10" id="KW-1185">Reference proteome</keyword>
<dbReference type="OrthoDB" id="1738325at2759"/>
<name>E0VHX4_PEDHC</name>
<evidence type="ECO:0000256" key="5">
    <source>
        <dbReference type="PROSITE-ProRule" id="PRU00181"/>
    </source>
</evidence>
<dbReference type="EMBL" id="AAZO01002494">
    <property type="status" value="NOT_ANNOTATED_CDS"/>
    <property type="molecule type" value="Genomic_DNA"/>
</dbReference>
<dbReference type="STRING" id="121224.E0VHX4"/>
<dbReference type="RefSeq" id="XP_002425718.1">
    <property type="nucleotide sequence ID" value="XM_002425673.1"/>
</dbReference>
<reference evidence="9" key="3">
    <citation type="submission" date="2021-02" db="UniProtKB">
        <authorList>
            <consortium name="EnsemblMetazoa"/>
        </authorList>
    </citation>
    <scope>IDENTIFICATION</scope>
    <source>
        <strain evidence="9">USDA</strain>
    </source>
</reference>
<dbReference type="Pfam" id="PF01176">
    <property type="entry name" value="eIF-1a"/>
    <property type="match status" value="1"/>
</dbReference>
<dbReference type="InterPro" id="IPR001253">
    <property type="entry name" value="TIF_eIF-1A"/>
</dbReference>
<evidence type="ECO:0000256" key="1">
    <source>
        <dbReference type="ARBA" id="ARBA00007340"/>
    </source>
</evidence>
<comment type="similarity">
    <text evidence="1">Belongs to the EIF1AD family.</text>
</comment>
<organism>
    <name type="scientific">Pediculus humanus subsp. corporis</name>
    <name type="common">Body louse</name>
    <dbReference type="NCBI Taxonomy" id="121224"/>
    <lineage>
        <taxon>Eukaryota</taxon>
        <taxon>Metazoa</taxon>
        <taxon>Ecdysozoa</taxon>
        <taxon>Arthropoda</taxon>
        <taxon>Hexapoda</taxon>
        <taxon>Insecta</taxon>
        <taxon>Pterygota</taxon>
        <taxon>Neoptera</taxon>
        <taxon>Paraneoptera</taxon>
        <taxon>Psocodea</taxon>
        <taxon>Troctomorpha</taxon>
        <taxon>Phthiraptera</taxon>
        <taxon>Anoplura</taxon>
        <taxon>Pediculidae</taxon>
        <taxon>Pediculus</taxon>
    </lineage>
</organism>
<dbReference type="PANTHER" id="PTHR21641">
    <property type="entry name" value="TRANSLATION INITIATION FACTOR-RELATED"/>
    <property type="match status" value="1"/>
</dbReference>
<dbReference type="eggNOG" id="KOG2925">
    <property type="taxonomic scope" value="Eukaryota"/>
</dbReference>
<reference evidence="8" key="2">
    <citation type="submission" date="2007-04" db="EMBL/GenBank/DDBJ databases">
        <title>The genome of the human body louse.</title>
        <authorList>
            <consortium name="The Human Body Louse Genome Consortium"/>
            <person name="Kirkness E."/>
            <person name="Walenz B."/>
            <person name="Hass B."/>
            <person name="Bruggner R."/>
            <person name="Strausberg R."/>
        </authorList>
    </citation>
    <scope>NUCLEOTIDE SEQUENCE</scope>
    <source>
        <strain evidence="8">USDA</strain>
    </source>
</reference>
<evidence type="ECO:0000313" key="9">
    <source>
        <dbReference type="EnsemblMetazoa" id="PHUM216970-PA"/>
    </source>
</evidence>
<dbReference type="InterPro" id="IPR012340">
    <property type="entry name" value="NA-bd_OB-fold"/>
</dbReference>
<protein>
    <recommendedName>
        <fullName evidence="2">Probable RNA-binding protein EIF1AD</fullName>
    </recommendedName>
    <alternativeName>
        <fullName evidence="4">Eukaryotic translation initiation factor 1A domain-containing protein</fullName>
    </alternativeName>
</protein>
<dbReference type="HOGENOM" id="CLU_106477_1_0_1"/>
<dbReference type="SMART" id="SM00652">
    <property type="entry name" value="eIF1a"/>
    <property type="match status" value="1"/>
</dbReference>
<dbReference type="InterPro" id="IPR006196">
    <property type="entry name" value="RNA-binding_domain_S1_IF1"/>
</dbReference>
<dbReference type="GeneID" id="8237601"/>
<dbReference type="EMBL" id="DS235172">
    <property type="protein sequence ID" value="EEB12980.1"/>
    <property type="molecule type" value="Genomic_DNA"/>
</dbReference>
<dbReference type="EnsemblMetazoa" id="PHUM216970-RA">
    <property type="protein sequence ID" value="PHUM216970-PA"/>
    <property type="gene ID" value="PHUM216970"/>
</dbReference>
<dbReference type="FunCoup" id="E0VHX4">
    <property type="interactions" value="1818"/>
</dbReference>
<feature type="domain" description="S1-like" evidence="7">
    <location>
        <begin position="10"/>
        <end position="86"/>
    </location>
</feature>
<dbReference type="Gene3D" id="2.40.50.140">
    <property type="entry name" value="Nucleic acid-binding proteins"/>
    <property type="match status" value="1"/>
</dbReference>
<keyword evidence="3" id="KW-0694">RNA-binding</keyword>
<keyword evidence="5" id="KW-0648">Protein biosynthesis</keyword>
<evidence type="ECO:0000259" key="7">
    <source>
        <dbReference type="PROSITE" id="PS50832"/>
    </source>
</evidence>
<sequence length="142" mass="16396">MSQATKKKHIRREILNESFKLPEPNEYIVKVLSSRGNNLHEVQMPDSSTFLVSMPNKFRKNVWIKKGDFILVQPIDEGEKVKAEMVKVLLPDYVKFLKKEKVWPIEFSKNEKKSDSEMEDDFIGNKSKKSISEESDSSSSDG</sequence>
<proteinExistence type="inferred from homology"/>
<dbReference type="InterPro" id="IPR039294">
    <property type="entry name" value="EIF1AD"/>
</dbReference>
<evidence type="ECO:0000313" key="8">
    <source>
        <dbReference type="EMBL" id="EEB12980.1"/>
    </source>
</evidence>
<dbReference type="SUPFAM" id="SSF50249">
    <property type="entry name" value="Nucleic acid-binding proteins"/>
    <property type="match status" value="1"/>
</dbReference>
<keyword evidence="5 8" id="KW-0396">Initiation factor</keyword>
<dbReference type="GO" id="GO:0003723">
    <property type="term" value="F:RNA binding"/>
    <property type="evidence" value="ECO:0007669"/>
    <property type="project" value="UniProtKB-KW"/>
</dbReference>
<gene>
    <name evidence="9" type="primary">8237601</name>
    <name evidence="8" type="ORF">Phum_PHUM216970</name>
</gene>
<evidence type="ECO:0000256" key="2">
    <source>
        <dbReference type="ARBA" id="ARBA00020989"/>
    </source>
</evidence>
<evidence type="ECO:0000313" key="10">
    <source>
        <dbReference type="Proteomes" id="UP000009046"/>
    </source>
</evidence>
<dbReference type="CTD" id="8237601"/>
<dbReference type="KEGG" id="phu:Phum_PHUM216970"/>